<dbReference type="Proteomes" id="UP000219901">
    <property type="component" value="Unassembled WGS sequence"/>
</dbReference>
<evidence type="ECO:0000313" key="2">
    <source>
        <dbReference type="Proteomes" id="UP000219901"/>
    </source>
</evidence>
<protein>
    <submittedName>
        <fullName evidence="1">Uncharacterized protein</fullName>
    </submittedName>
</protein>
<proteinExistence type="predicted"/>
<organism evidence="1 2">
    <name type="scientific">Faecalibacterium prausnitzii</name>
    <dbReference type="NCBI Taxonomy" id="853"/>
    <lineage>
        <taxon>Bacteria</taxon>
        <taxon>Bacillati</taxon>
        <taxon>Bacillota</taxon>
        <taxon>Clostridia</taxon>
        <taxon>Eubacteriales</taxon>
        <taxon>Oscillospiraceae</taxon>
        <taxon>Faecalibacterium</taxon>
    </lineage>
</organism>
<gene>
    <name evidence="1" type="ORF">CGS55_03820</name>
</gene>
<reference evidence="1 2" key="1">
    <citation type="journal article" date="2017" name="Front. Microbiol.">
        <title>New Insights into the Diversity of the Genus Faecalibacterium.</title>
        <authorList>
            <person name="Benevides L."/>
            <person name="Burman S."/>
            <person name="Martin R."/>
            <person name="Robert V."/>
            <person name="Thomas M."/>
            <person name="Miquel S."/>
            <person name="Chain F."/>
            <person name="Sokol H."/>
            <person name="Bermudez-Humaran L.G."/>
            <person name="Morrison M."/>
            <person name="Langella P."/>
            <person name="Azevedo V.A."/>
            <person name="Chatel J.M."/>
            <person name="Soares S."/>
        </authorList>
    </citation>
    <scope>NUCLEOTIDE SEQUENCE [LARGE SCALE GENOMIC DNA]</scope>
    <source>
        <strain evidence="1 2">CNCM I 4546</strain>
    </source>
</reference>
<evidence type="ECO:0000313" key="1">
    <source>
        <dbReference type="EMBL" id="PDX73397.1"/>
    </source>
</evidence>
<accession>A0A2A7A2R1</accession>
<sequence length="83" mass="9394">MRKQCESGYENLSLKDVERICDRKADKKDFLRGLEMDEIAVKANKFGGGGRSSNIELFRILSMLMIVAHHYVVNSGLIDCIDT</sequence>
<comment type="caution">
    <text evidence="1">The sequence shown here is derived from an EMBL/GenBank/DDBJ whole genome shotgun (WGS) entry which is preliminary data.</text>
</comment>
<dbReference type="RefSeq" id="WP_097782724.1">
    <property type="nucleotide sequence ID" value="NZ_NMTV01000025.1"/>
</dbReference>
<name>A0A2A7A2R1_9FIRM</name>
<dbReference type="AlphaFoldDB" id="A0A2A7A2R1"/>
<dbReference type="EMBL" id="NMTV01000025">
    <property type="protein sequence ID" value="PDX73397.1"/>
    <property type="molecule type" value="Genomic_DNA"/>
</dbReference>